<dbReference type="EMBL" id="CP070608">
    <property type="protein sequence ID" value="QSE97571.1"/>
    <property type="molecule type" value="Genomic_DNA"/>
</dbReference>
<evidence type="ECO:0000313" key="1">
    <source>
        <dbReference type="EMBL" id="QSE97571.1"/>
    </source>
</evidence>
<sequence length="176" mass="20236">MSPFRLSKIDRYRQSLNGKEEEIIDIQFPSEIKRPTLKTPTTKDILIFVVDDDPWFMQIVNTHLSKVSLNDLAPNQQIIIKNYATGKSCLNDLNLKPDIILLNYDINKGIRNTLNGKEILDAIINTNPNQKVLIMNNLKTNVRHAFVEQGLRDYIINDPEAVNELNSIIEEILKTH</sequence>
<evidence type="ECO:0000313" key="2">
    <source>
        <dbReference type="Proteomes" id="UP000662783"/>
    </source>
</evidence>
<evidence type="ECO:0008006" key="3">
    <source>
        <dbReference type="Google" id="ProtNLM"/>
    </source>
</evidence>
<dbReference type="KEGG" id="fuv:JR347_00340"/>
<keyword evidence="2" id="KW-1185">Reference proteome</keyword>
<dbReference type="Proteomes" id="UP000662783">
    <property type="component" value="Chromosome"/>
</dbReference>
<dbReference type="AlphaFoldDB" id="A0A975A178"/>
<accession>A0A975A178</accession>
<organism evidence="1 2">
    <name type="scientific">Fulvivirga lutea</name>
    <dbReference type="NCBI Taxonomy" id="2810512"/>
    <lineage>
        <taxon>Bacteria</taxon>
        <taxon>Pseudomonadati</taxon>
        <taxon>Bacteroidota</taxon>
        <taxon>Cytophagia</taxon>
        <taxon>Cytophagales</taxon>
        <taxon>Fulvivirgaceae</taxon>
        <taxon>Fulvivirga</taxon>
    </lineage>
</organism>
<protein>
    <recommendedName>
        <fullName evidence="3">Response regulator</fullName>
    </recommendedName>
</protein>
<name>A0A975A178_9BACT</name>
<dbReference type="Gene3D" id="3.40.50.2300">
    <property type="match status" value="1"/>
</dbReference>
<reference evidence="1" key="1">
    <citation type="submission" date="2021-02" db="EMBL/GenBank/DDBJ databases">
        <title>Fulvivirga sp. S481 isolated from sea water.</title>
        <authorList>
            <person name="Bae S.S."/>
            <person name="Baek K."/>
        </authorList>
    </citation>
    <scope>NUCLEOTIDE SEQUENCE</scope>
    <source>
        <strain evidence="1">S481</strain>
    </source>
</reference>
<dbReference type="SUPFAM" id="SSF52172">
    <property type="entry name" value="CheY-like"/>
    <property type="match status" value="1"/>
</dbReference>
<proteinExistence type="predicted"/>
<dbReference type="InterPro" id="IPR011006">
    <property type="entry name" value="CheY-like_superfamily"/>
</dbReference>
<gene>
    <name evidence="1" type="ORF">JR347_00340</name>
</gene>
<dbReference type="RefSeq" id="WP_205722081.1">
    <property type="nucleotide sequence ID" value="NZ_CP070608.1"/>
</dbReference>